<evidence type="ECO:0000313" key="1">
    <source>
        <dbReference type="EMBL" id="MBB4940124.1"/>
    </source>
</evidence>
<comment type="caution">
    <text evidence="1">The sequence shown here is derived from an EMBL/GenBank/DDBJ whole genome shotgun (WGS) entry which is preliminary data.</text>
</comment>
<evidence type="ECO:0000313" key="2">
    <source>
        <dbReference type="Proteomes" id="UP000534286"/>
    </source>
</evidence>
<dbReference type="AlphaFoldDB" id="A0A7W7WBE7"/>
<protein>
    <submittedName>
        <fullName evidence="1">Uncharacterized protein</fullName>
    </submittedName>
</protein>
<dbReference type="Proteomes" id="UP000534286">
    <property type="component" value="Unassembled WGS sequence"/>
</dbReference>
<sequence>MDRHLGVRVCLGVRLAGRTRAGGESYDSGHRDTGESPIFVMQHDEPLFAGMVRQTAVTLGRCRDRGAHAVSSGVPASFVAVVNRLTIVMVLPILLLCQVSGETLI</sequence>
<accession>A0A7W7WBE7</accession>
<organism evidence="1 2">
    <name type="scientific">Streptosporangium album</name>
    <dbReference type="NCBI Taxonomy" id="47479"/>
    <lineage>
        <taxon>Bacteria</taxon>
        <taxon>Bacillati</taxon>
        <taxon>Actinomycetota</taxon>
        <taxon>Actinomycetes</taxon>
        <taxon>Streptosporangiales</taxon>
        <taxon>Streptosporangiaceae</taxon>
        <taxon>Streptosporangium</taxon>
    </lineage>
</organism>
<name>A0A7W7WBE7_9ACTN</name>
<dbReference type="RefSeq" id="WP_184755975.1">
    <property type="nucleotide sequence ID" value="NZ_BAABEK010000001.1"/>
</dbReference>
<gene>
    <name evidence="1" type="ORF">FHR32_004429</name>
</gene>
<keyword evidence="2" id="KW-1185">Reference proteome</keyword>
<dbReference type="EMBL" id="JACHJU010000001">
    <property type="protein sequence ID" value="MBB4940124.1"/>
    <property type="molecule type" value="Genomic_DNA"/>
</dbReference>
<proteinExistence type="predicted"/>
<reference evidence="1 2" key="1">
    <citation type="submission" date="2020-08" db="EMBL/GenBank/DDBJ databases">
        <title>Sequencing the genomes of 1000 actinobacteria strains.</title>
        <authorList>
            <person name="Klenk H.-P."/>
        </authorList>
    </citation>
    <scope>NUCLEOTIDE SEQUENCE [LARGE SCALE GENOMIC DNA]</scope>
    <source>
        <strain evidence="1 2">DSM 43023</strain>
    </source>
</reference>